<feature type="domain" description="OmpR/PhoB-type" evidence="9">
    <location>
        <begin position="129"/>
        <end position="229"/>
    </location>
</feature>
<keyword evidence="5" id="KW-0804">Transcription</keyword>
<dbReference type="GO" id="GO:0000976">
    <property type="term" value="F:transcription cis-regulatory region binding"/>
    <property type="evidence" value="ECO:0007669"/>
    <property type="project" value="TreeGrafter"/>
</dbReference>
<name>A0A0K1JDG2_9MICO</name>
<dbReference type="GO" id="GO:0005829">
    <property type="term" value="C:cytosol"/>
    <property type="evidence" value="ECO:0007669"/>
    <property type="project" value="TreeGrafter"/>
</dbReference>
<dbReference type="SMART" id="SM00448">
    <property type="entry name" value="REC"/>
    <property type="match status" value="1"/>
</dbReference>
<evidence type="ECO:0000313" key="11">
    <source>
        <dbReference type="Proteomes" id="UP000066480"/>
    </source>
</evidence>
<evidence type="ECO:0008006" key="12">
    <source>
        <dbReference type="Google" id="ProtNLM"/>
    </source>
</evidence>
<evidence type="ECO:0000313" key="10">
    <source>
        <dbReference type="EMBL" id="AKU14648.1"/>
    </source>
</evidence>
<evidence type="ECO:0000256" key="3">
    <source>
        <dbReference type="ARBA" id="ARBA00023015"/>
    </source>
</evidence>
<reference evidence="10 11" key="1">
    <citation type="submission" date="2015-03" db="EMBL/GenBank/DDBJ databases">
        <title>Luteipulveratus halotolerans sp. nov., a novel actinobacterium (Dermacoccaceae) from Sarawak, Malaysia.</title>
        <authorList>
            <person name="Juboi H."/>
            <person name="Basik A."/>
            <person name="Shamsul S.S."/>
            <person name="Arnold P."/>
            <person name="Schmitt E.K."/>
            <person name="Sanglier J.-J."/>
            <person name="Yeo T."/>
        </authorList>
    </citation>
    <scope>NUCLEOTIDE SEQUENCE [LARGE SCALE GENOMIC DNA]</scope>
    <source>
        <strain evidence="10 11">MN07-A0370</strain>
    </source>
</reference>
<evidence type="ECO:0000256" key="5">
    <source>
        <dbReference type="ARBA" id="ARBA00023163"/>
    </source>
</evidence>
<dbReference type="PANTHER" id="PTHR48111:SF40">
    <property type="entry name" value="PHOSPHATE REGULON TRANSCRIPTIONAL REGULATORY PROTEIN PHOB"/>
    <property type="match status" value="1"/>
</dbReference>
<dbReference type="Pfam" id="PF00486">
    <property type="entry name" value="Trans_reg_C"/>
    <property type="match status" value="1"/>
</dbReference>
<evidence type="ECO:0000256" key="7">
    <source>
        <dbReference type="PROSITE-ProRule" id="PRU01091"/>
    </source>
</evidence>
<dbReference type="InterPro" id="IPR016032">
    <property type="entry name" value="Sig_transdc_resp-reg_C-effctor"/>
</dbReference>
<evidence type="ECO:0000256" key="1">
    <source>
        <dbReference type="ARBA" id="ARBA00022553"/>
    </source>
</evidence>
<evidence type="ECO:0000259" key="8">
    <source>
        <dbReference type="PROSITE" id="PS50110"/>
    </source>
</evidence>
<dbReference type="Gene3D" id="3.40.50.2300">
    <property type="match status" value="1"/>
</dbReference>
<dbReference type="InterPro" id="IPR011006">
    <property type="entry name" value="CheY-like_superfamily"/>
</dbReference>
<dbReference type="STRING" id="571913.VV02_00140"/>
<evidence type="ECO:0000256" key="6">
    <source>
        <dbReference type="PROSITE-ProRule" id="PRU00169"/>
    </source>
</evidence>
<dbReference type="CDD" id="cd17574">
    <property type="entry name" value="REC_OmpR"/>
    <property type="match status" value="1"/>
</dbReference>
<dbReference type="PROSITE" id="PS50110">
    <property type="entry name" value="RESPONSE_REGULATORY"/>
    <property type="match status" value="1"/>
</dbReference>
<dbReference type="PROSITE" id="PS51755">
    <property type="entry name" value="OMPR_PHOB"/>
    <property type="match status" value="1"/>
</dbReference>
<dbReference type="InterPro" id="IPR001867">
    <property type="entry name" value="OmpR/PhoB-type_DNA-bd"/>
</dbReference>
<feature type="DNA-binding region" description="OmpR/PhoB-type" evidence="7">
    <location>
        <begin position="129"/>
        <end position="229"/>
    </location>
</feature>
<keyword evidence="2" id="KW-0902">Two-component regulatory system</keyword>
<feature type="domain" description="Response regulatory" evidence="8">
    <location>
        <begin position="12"/>
        <end position="125"/>
    </location>
</feature>
<keyword evidence="3" id="KW-0805">Transcription regulation</keyword>
<dbReference type="Gene3D" id="6.10.250.690">
    <property type="match status" value="1"/>
</dbReference>
<dbReference type="EMBL" id="CP011112">
    <property type="protein sequence ID" value="AKU14648.1"/>
    <property type="molecule type" value="Genomic_DNA"/>
</dbReference>
<organism evidence="10 11">
    <name type="scientific">Luteipulveratus mongoliensis</name>
    <dbReference type="NCBI Taxonomy" id="571913"/>
    <lineage>
        <taxon>Bacteria</taxon>
        <taxon>Bacillati</taxon>
        <taxon>Actinomycetota</taxon>
        <taxon>Actinomycetes</taxon>
        <taxon>Micrococcales</taxon>
        <taxon>Dermacoccaceae</taxon>
        <taxon>Luteipulveratus</taxon>
    </lineage>
</organism>
<dbReference type="FunFam" id="3.40.50.2300:FF:000002">
    <property type="entry name" value="DNA-binding response regulator PhoP"/>
    <property type="match status" value="1"/>
</dbReference>
<dbReference type="GO" id="GO:0006355">
    <property type="term" value="P:regulation of DNA-templated transcription"/>
    <property type="evidence" value="ECO:0007669"/>
    <property type="project" value="InterPro"/>
</dbReference>
<dbReference type="GO" id="GO:0032993">
    <property type="term" value="C:protein-DNA complex"/>
    <property type="evidence" value="ECO:0007669"/>
    <property type="project" value="TreeGrafter"/>
</dbReference>
<protein>
    <recommendedName>
        <fullName evidence="12">Transcriptional regulator</fullName>
    </recommendedName>
</protein>
<gene>
    <name evidence="10" type="ORF">VV02_00140</name>
</gene>
<sequence>MFSVTPVTHKARVLLVEDDIAISTALAAALERDGYQVETRYDGAGALESLPNRPDVILLDLGLPDMDGLEVCRRIRHKDVSVPILMLTARCDEIDVVVGLDAGADDYVTKPFRIGELMARLRALQRRPRPAPSEADPNLLRVDESGDVHLRGRPLGMPRSESAILRTLIRNEGRVVSREQLVHVSADGWPGSSKSIDMHISQIRRRLAIDEAASRIIHTVRGYGYRLDL</sequence>
<dbReference type="OrthoDB" id="162434at2"/>
<dbReference type="InterPro" id="IPR001789">
    <property type="entry name" value="Sig_transdc_resp-reg_receiver"/>
</dbReference>
<proteinExistence type="predicted"/>
<keyword evidence="4 7" id="KW-0238">DNA-binding</keyword>
<dbReference type="PATRIC" id="fig|571913.6.peg.28"/>
<feature type="modified residue" description="4-aspartylphosphate" evidence="6">
    <location>
        <position position="60"/>
    </location>
</feature>
<dbReference type="Pfam" id="PF00072">
    <property type="entry name" value="Response_reg"/>
    <property type="match status" value="1"/>
</dbReference>
<keyword evidence="11" id="KW-1185">Reference proteome</keyword>
<dbReference type="GO" id="GO:0000156">
    <property type="term" value="F:phosphorelay response regulator activity"/>
    <property type="evidence" value="ECO:0007669"/>
    <property type="project" value="TreeGrafter"/>
</dbReference>
<evidence type="ECO:0000256" key="2">
    <source>
        <dbReference type="ARBA" id="ARBA00023012"/>
    </source>
</evidence>
<evidence type="ECO:0000256" key="4">
    <source>
        <dbReference type="ARBA" id="ARBA00023125"/>
    </source>
</evidence>
<keyword evidence="1 6" id="KW-0597">Phosphoprotein</keyword>
<dbReference type="SMART" id="SM00862">
    <property type="entry name" value="Trans_reg_C"/>
    <property type="match status" value="1"/>
</dbReference>
<accession>A0A0K1JDG2</accession>
<dbReference type="AlphaFoldDB" id="A0A0K1JDG2"/>
<dbReference type="InterPro" id="IPR036388">
    <property type="entry name" value="WH-like_DNA-bd_sf"/>
</dbReference>
<dbReference type="SUPFAM" id="SSF52172">
    <property type="entry name" value="CheY-like"/>
    <property type="match status" value="1"/>
</dbReference>
<evidence type="ECO:0000259" key="9">
    <source>
        <dbReference type="PROSITE" id="PS51755"/>
    </source>
</evidence>
<dbReference type="InterPro" id="IPR039420">
    <property type="entry name" value="WalR-like"/>
</dbReference>
<dbReference type="CDD" id="cd00383">
    <property type="entry name" value="trans_reg_C"/>
    <property type="match status" value="1"/>
</dbReference>
<dbReference type="Gene3D" id="1.10.10.10">
    <property type="entry name" value="Winged helix-like DNA-binding domain superfamily/Winged helix DNA-binding domain"/>
    <property type="match status" value="1"/>
</dbReference>
<dbReference type="SUPFAM" id="SSF46894">
    <property type="entry name" value="C-terminal effector domain of the bipartite response regulators"/>
    <property type="match status" value="1"/>
</dbReference>
<dbReference type="KEGG" id="lmoi:VV02_00140"/>
<dbReference type="Proteomes" id="UP000066480">
    <property type="component" value="Chromosome"/>
</dbReference>
<dbReference type="PANTHER" id="PTHR48111">
    <property type="entry name" value="REGULATOR OF RPOS"/>
    <property type="match status" value="1"/>
</dbReference>